<dbReference type="PANTHER" id="PTHR47260">
    <property type="entry name" value="UPF0644 PROTEIN PB2B4.06"/>
    <property type="match status" value="1"/>
</dbReference>
<name>A0A9P6TDV3_9BASI</name>
<reference evidence="2" key="1">
    <citation type="submission" date="2013-11" db="EMBL/GenBank/DDBJ databases">
        <title>Genome sequence of the fusiform rust pathogen reveals effectors for host alternation and coevolution with pine.</title>
        <authorList>
            <consortium name="DOE Joint Genome Institute"/>
            <person name="Smith K."/>
            <person name="Pendleton A."/>
            <person name="Kubisiak T."/>
            <person name="Anderson C."/>
            <person name="Salamov A."/>
            <person name="Aerts A."/>
            <person name="Riley R."/>
            <person name="Clum A."/>
            <person name="Lindquist E."/>
            <person name="Ence D."/>
            <person name="Campbell M."/>
            <person name="Kronenberg Z."/>
            <person name="Feau N."/>
            <person name="Dhillon B."/>
            <person name="Hamelin R."/>
            <person name="Burleigh J."/>
            <person name="Smith J."/>
            <person name="Yandell M."/>
            <person name="Nelson C."/>
            <person name="Grigoriev I."/>
            <person name="Davis J."/>
        </authorList>
    </citation>
    <scope>NUCLEOTIDE SEQUENCE</scope>
    <source>
        <strain evidence="2">G11</strain>
    </source>
</reference>
<proteinExistence type="predicted"/>
<dbReference type="InterPro" id="IPR006683">
    <property type="entry name" value="Thioestr_dom"/>
</dbReference>
<dbReference type="InterPro" id="IPR029069">
    <property type="entry name" value="HotDog_dom_sf"/>
</dbReference>
<dbReference type="Gene3D" id="3.10.129.10">
    <property type="entry name" value="Hotdog Thioesterase"/>
    <property type="match status" value="1"/>
</dbReference>
<protein>
    <recommendedName>
        <fullName evidence="1">Thioesterase domain-containing protein</fullName>
    </recommendedName>
</protein>
<dbReference type="AlphaFoldDB" id="A0A9P6TDV3"/>
<evidence type="ECO:0000313" key="3">
    <source>
        <dbReference type="Proteomes" id="UP000886653"/>
    </source>
</evidence>
<accession>A0A9P6TDV3</accession>
<evidence type="ECO:0000259" key="1">
    <source>
        <dbReference type="Pfam" id="PF03061"/>
    </source>
</evidence>
<dbReference type="OrthoDB" id="506431at2759"/>
<dbReference type="CDD" id="cd03443">
    <property type="entry name" value="PaaI_thioesterase"/>
    <property type="match status" value="1"/>
</dbReference>
<dbReference type="Pfam" id="PF03061">
    <property type="entry name" value="4HBT"/>
    <property type="match status" value="1"/>
</dbReference>
<dbReference type="PANTHER" id="PTHR47260:SF1">
    <property type="entry name" value="UPF0644 PROTEIN PB2B4.06"/>
    <property type="match status" value="1"/>
</dbReference>
<sequence>MTSFTHLQAPIRRLGQQWPCSLGRRPCRLPIATYSSASASTSRPSTLVLTGVITAAVGLGYAACFAFPPQNSTLRVLAASFLPVPPQSPSPGSIEGNKLTQQIEHELINLPQVRELNNDPDWRSSRPFHNFPQDKAVHSLTAGALRGPGKLAVPPIVFVNKDDSEAIIFIHLGRSLCGHDGIVHGGLCATILDEALGRIALPNLPSKIGVTASLKLNYKSPTFADQFVVLKTRVSPDPSKRPTGRKVWVEGRIENLKGQVLVEAEALFVEPRAAALLKNSMVNELIS</sequence>
<dbReference type="InterPro" id="IPR052061">
    <property type="entry name" value="PTE-AB_protein"/>
</dbReference>
<dbReference type="EMBL" id="MU167240">
    <property type="protein sequence ID" value="KAG0148164.1"/>
    <property type="molecule type" value="Genomic_DNA"/>
</dbReference>
<feature type="domain" description="Thioesterase" evidence="1">
    <location>
        <begin position="181"/>
        <end position="234"/>
    </location>
</feature>
<keyword evidence="3" id="KW-1185">Reference proteome</keyword>
<comment type="caution">
    <text evidence="2">The sequence shown here is derived from an EMBL/GenBank/DDBJ whole genome shotgun (WGS) entry which is preliminary data.</text>
</comment>
<organism evidence="2 3">
    <name type="scientific">Cronartium quercuum f. sp. fusiforme G11</name>
    <dbReference type="NCBI Taxonomy" id="708437"/>
    <lineage>
        <taxon>Eukaryota</taxon>
        <taxon>Fungi</taxon>
        <taxon>Dikarya</taxon>
        <taxon>Basidiomycota</taxon>
        <taxon>Pucciniomycotina</taxon>
        <taxon>Pucciniomycetes</taxon>
        <taxon>Pucciniales</taxon>
        <taxon>Coleosporiaceae</taxon>
        <taxon>Cronartium</taxon>
    </lineage>
</organism>
<dbReference type="Proteomes" id="UP000886653">
    <property type="component" value="Unassembled WGS sequence"/>
</dbReference>
<evidence type="ECO:0000313" key="2">
    <source>
        <dbReference type="EMBL" id="KAG0148164.1"/>
    </source>
</evidence>
<gene>
    <name evidence="2" type="ORF">CROQUDRAFT_655320</name>
</gene>
<dbReference type="SUPFAM" id="SSF54637">
    <property type="entry name" value="Thioesterase/thiol ester dehydrase-isomerase"/>
    <property type="match status" value="1"/>
</dbReference>